<reference evidence="2 3" key="1">
    <citation type="submission" date="2020-08" db="EMBL/GenBank/DDBJ databases">
        <title>The Agave Microbiome: Exploring the role of microbial communities in plant adaptations to desert environments.</title>
        <authorList>
            <person name="Partida-Martinez L.P."/>
        </authorList>
    </citation>
    <scope>NUCLEOTIDE SEQUENCE [LARGE SCALE GENOMIC DNA]</scope>
    <source>
        <strain evidence="2 3">AS3.12</strain>
    </source>
</reference>
<proteinExistence type="predicted"/>
<keyword evidence="1" id="KW-0472">Membrane</keyword>
<sequence length="84" mass="9186">MIDIPKPGSPFHEAYLVAAAQCGQLPITEISDTNENCIVSSIAWIAMRDQVRADRTFVAEAGFPLAALLIVIAVVRYRKSRAAR</sequence>
<dbReference type="RefSeq" id="WP_184654861.1">
    <property type="nucleotide sequence ID" value="NZ_JACHBU010000004.1"/>
</dbReference>
<accession>A0A7X0JKC9</accession>
<evidence type="ECO:0000256" key="1">
    <source>
        <dbReference type="SAM" id="Phobius"/>
    </source>
</evidence>
<evidence type="ECO:0000313" key="2">
    <source>
        <dbReference type="EMBL" id="MBB6509203.1"/>
    </source>
</evidence>
<name>A0A7X0JKC9_9HYPH</name>
<dbReference type="Proteomes" id="UP000585437">
    <property type="component" value="Unassembled WGS sequence"/>
</dbReference>
<keyword evidence="3" id="KW-1185">Reference proteome</keyword>
<organism evidence="2 3">
    <name type="scientific">Rhizobium soli</name>
    <dbReference type="NCBI Taxonomy" id="424798"/>
    <lineage>
        <taxon>Bacteria</taxon>
        <taxon>Pseudomonadati</taxon>
        <taxon>Pseudomonadota</taxon>
        <taxon>Alphaproteobacteria</taxon>
        <taxon>Hyphomicrobiales</taxon>
        <taxon>Rhizobiaceae</taxon>
        <taxon>Rhizobium/Agrobacterium group</taxon>
        <taxon>Rhizobium</taxon>
    </lineage>
</organism>
<gene>
    <name evidence="2" type="ORF">F4695_002560</name>
</gene>
<feature type="transmembrane region" description="Helical" evidence="1">
    <location>
        <begin position="57"/>
        <end position="77"/>
    </location>
</feature>
<dbReference type="AlphaFoldDB" id="A0A7X0JKC9"/>
<protein>
    <submittedName>
        <fullName evidence="2">Uncharacterized protein</fullName>
    </submittedName>
</protein>
<evidence type="ECO:0000313" key="3">
    <source>
        <dbReference type="Proteomes" id="UP000585437"/>
    </source>
</evidence>
<dbReference type="EMBL" id="JACHBU010000004">
    <property type="protein sequence ID" value="MBB6509203.1"/>
    <property type="molecule type" value="Genomic_DNA"/>
</dbReference>
<keyword evidence="1" id="KW-0812">Transmembrane</keyword>
<keyword evidence="1" id="KW-1133">Transmembrane helix</keyword>
<comment type="caution">
    <text evidence="2">The sequence shown here is derived from an EMBL/GenBank/DDBJ whole genome shotgun (WGS) entry which is preliminary data.</text>
</comment>